<feature type="domain" description="Pilus assembly protein E-set like" evidence="1">
    <location>
        <begin position="274"/>
        <end position="339"/>
    </location>
</feature>
<accession>A0A2A7TXT3</accession>
<dbReference type="AlphaFoldDB" id="A0A2A7TXT3"/>
<gene>
    <name evidence="2" type="ORF">CRM76_02515</name>
</gene>
<name>A0A2A7TXT3_EDWTA</name>
<evidence type="ECO:0000313" key="2">
    <source>
        <dbReference type="EMBL" id="PEH70909.1"/>
    </source>
</evidence>
<dbReference type="InterPro" id="IPR032636">
    <property type="entry name" value="Pilus_assem_E-set-like_dom"/>
</dbReference>
<dbReference type="Pfam" id="PF16967">
    <property type="entry name" value="TcfC"/>
    <property type="match status" value="1"/>
</dbReference>
<protein>
    <recommendedName>
        <fullName evidence="1">Pilus assembly protein E-set like domain-containing protein</fullName>
    </recommendedName>
</protein>
<evidence type="ECO:0000259" key="1">
    <source>
        <dbReference type="Pfam" id="PF16967"/>
    </source>
</evidence>
<comment type="caution">
    <text evidence="2">The sequence shown here is derived from an EMBL/GenBank/DDBJ whole genome shotgun (WGS) entry which is preliminary data.</text>
</comment>
<dbReference type="OrthoDB" id="7010570at2"/>
<dbReference type="STRING" id="636.AAW15_14470"/>
<proteinExistence type="predicted"/>
<reference evidence="3" key="1">
    <citation type="submission" date="2017-09" db="EMBL/GenBank/DDBJ databases">
        <title>FDA dAtabase for Regulatory Grade micrObial Sequences (FDA-ARGOS): Supporting development and validation of Infectious Disease Dx tests.</title>
        <authorList>
            <person name="Goldberg B."/>
            <person name="Campos J."/>
            <person name="Tallon L."/>
            <person name="Sadzewicz L."/>
            <person name="Ott S."/>
            <person name="Zhao X."/>
            <person name="Nagaraj S."/>
            <person name="Vavikolanu K."/>
            <person name="Aluvathingal J."/>
            <person name="Nadendla S."/>
            <person name="Geyer C."/>
            <person name="Sichtig H."/>
        </authorList>
    </citation>
    <scope>NUCLEOTIDE SEQUENCE [LARGE SCALE GENOMIC DNA]</scope>
    <source>
        <strain evidence="3">FDAARGOS_370</strain>
    </source>
</reference>
<evidence type="ECO:0000313" key="3">
    <source>
        <dbReference type="Proteomes" id="UP000219788"/>
    </source>
</evidence>
<organism evidence="2 3">
    <name type="scientific">Edwardsiella tarda</name>
    <dbReference type="NCBI Taxonomy" id="636"/>
    <lineage>
        <taxon>Bacteria</taxon>
        <taxon>Pseudomonadati</taxon>
        <taxon>Pseudomonadota</taxon>
        <taxon>Gammaproteobacteria</taxon>
        <taxon>Enterobacterales</taxon>
        <taxon>Hafniaceae</taxon>
        <taxon>Edwardsiella</taxon>
    </lineage>
</organism>
<sequence length="891" mass="98325">MRGVIMNLRKSSPLFLGIMVAIGNSPTYARSGIPAGFEALSLGQNELLNVSFHGESEGVFTVFVTPESLAFKEPKALFAKLPLDGVSEDIRKKILLELSMPISRHDKAFYLAPGENIGVIYNEQEQSVMLLITPEWIKNNNQKFFRPSRDAHSALVSHQSFVFSHDGNMESLGGSGYLAQGLGNSSYIQGEWTLFQNAGGSSPSSSQFQFNNLYLRSDITPRIYSQIGRMDMTNLNSRLGGDFSLSLLPLSQIDGLRIGSTNAYINTEKITTTATPLTVMLAQSARVDIYQGKQLLSSSYLGAGIHDIDTRNFPAGAYPVLLKIFQNGKLARQETQFFENSGQNQPAVGETQWFFQVGKKRTSNDYSTVSNLTKKNKKETQFAGGIQVGLSRRLSLTSALMGSKAASPLSETDLTWTLPTQAGVWSLKTSYLMKGRKSIADSEQLSWSYSNHALYLSRYHTFYKNQLNCYNNYGVTASTSRYGWTASLGYNYSHSAQRFLQPLEYEGDEVPYINPSIHQRNRDLSSSSSQYVTSNMLLTLGTSTNYQDWNIWPRIGIFSNRSSGSANNDNGVFLTISLSKNMQSSSSFSHKTTASLDYRQHSQDNNISLRQQWVWNDQSYRTLDATLSGGKHYQNALVNAEWDGSLGNAGASFGYSRSQQYNTNKNINGHYDSTFAISSAGFVWGNGSGNESSLSGIIIDAKNGSQNQKEITGPIAKITSMQGGNAYISDGSKLFIPTTDYMSDKVNIEDASGHGANGNLINGAGTHNIFLLPGHVTVSRLRADATYIYVGRLLVKGKNLLAGGHILNADVPDINPDGSFVVEFNYSPESLYILKDREFFICPMKYKRGFNGVRQVKATNCHLVSDAAIPEIMRNSDRVARLISMANNKQY</sequence>
<dbReference type="EMBL" id="PDDV01000013">
    <property type="protein sequence ID" value="PEH70909.1"/>
    <property type="molecule type" value="Genomic_DNA"/>
</dbReference>
<dbReference type="Proteomes" id="UP000219788">
    <property type="component" value="Unassembled WGS sequence"/>
</dbReference>